<dbReference type="Proteomes" id="UP000284476">
    <property type="component" value="Unassembled WGS sequence"/>
</dbReference>
<protein>
    <submittedName>
        <fullName evidence="1">Uncharacterized protein</fullName>
    </submittedName>
</protein>
<dbReference type="AlphaFoldDB" id="A0A443J708"/>
<evidence type="ECO:0000313" key="1">
    <source>
        <dbReference type="EMBL" id="RWR16358.1"/>
    </source>
</evidence>
<accession>A0A443J708</accession>
<dbReference type="RefSeq" id="WP_128210520.1">
    <property type="nucleotide sequence ID" value="NZ_JBHRSO010000025.1"/>
</dbReference>
<dbReference type="EMBL" id="SAUZ01000045">
    <property type="protein sequence ID" value="RWR16358.1"/>
    <property type="molecule type" value="Genomic_DNA"/>
</dbReference>
<comment type="caution">
    <text evidence="1">The sequence shown here is derived from an EMBL/GenBank/DDBJ whole genome shotgun (WGS) entry which is preliminary data.</text>
</comment>
<name>A0A443J708_9RHOB</name>
<sequence>MNVRELTFRGEDKAVLYACGVCGSLFSSKVYACADELAHATARQAAEECCAPCHCACGVVIEKYYTACTDCRERHRLERATIITDYTGPVQSDAVTGEWGEGYSSDEDTLREYCKGYDEKLPAYCWPCKASPLRLDLDSILESALEDQHEDAAEQIVGDDELGAAIDKFNAAQTCITYYPDHTLVIVLDQERFDAILHPAEGGEARS</sequence>
<proteinExistence type="predicted"/>
<reference evidence="1 2" key="2">
    <citation type="submission" date="2019-01" db="EMBL/GenBank/DDBJ databases">
        <authorList>
            <person name="Li Y."/>
        </authorList>
    </citation>
    <scope>NUCLEOTIDE SEQUENCE [LARGE SCALE GENOMIC DNA]</scope>
    <source>
        <strain evidence="1 2">SK2B-1</strain>
    </source>
</reference>
<reference evidence="1 2" key="1">
    <citation type="submission" date="2019-01" db="EMBL/GenBank/DDBJ databases">
        <title>Sinorhodobacter populi sp. nov. isolated from the symptomatic bark tissue of Populus euramericana canker.</title>
        <authorList>
            <person name="Xu G."/>
        </authorList>
    </citation>
    <scope>NUCLEOTIDE SEQUENCE [LARGE SCALE GENOMIC DNA]</scope>
    <source>
        <strain evidence="1 2">SK2B-1</strain>
    </source>
</reference>
<evidence type="ECO:0000313" key="2">
    <source>
        <dbReference type="Proteomes" id="UP000284476"/>
    </source>
</evidence>
<organism evidence="1 2">
    <name type="scientific">Paenirhodobacter populi</name>
    <dbReference type="NCBI Taxonomy" id="2306993"/>
    <lineage>
        <taxon>Bacteria</taxon>
        <taxon>Pseudomonadati</taxon>
        <taxon>Pseudomonadota</taxon>
        <taxon>Alphaproteobacteria</taxon>
        <taxon>Rhodobacterales</taxon>
        <taxon>Rhodobacter group</taxon>
        <taxon>Paenirhodobacter</taxon>
    </lineage>
</organism>
<gene>
    <name evidence="1" type="ORF">D2T30_21805</name>
</gene>